<name>A0ABD3QRV4_9STRA</name>
<gene>
    <name evidence="3" type="ORF">ACHAWO_010087</name>
</gene>
<comment type="caution">
    <text evidence="3">The sequence shown here is derived from an EMBL/GenBank/DDBJ whole genome shotgun (WGS) entry which is preliminary data.</text>
</comment>
<proteinExistence type="inferred from homology"/>
<feature type="transmembrane region" description="Helical" evidence="2">
    <location>
        <begin position="115"/>
        <end position="137"/>
    </location>
</feature>
<dbReference type="InterPro" id="IPR050960">
    <property type="entry name" value="AB_hydrolase_4_sf"/>
</dbReference>
<sequence length="815" mass="90619">MERRLLYPLMASTPTAPSAQSFLHHLGLSHDHNDPHYHPELSTVGEGVFELPSYHSSMTAHVESYIANNRYVHTEDPTPPQVGPVSFLELHDDSYIEVMRTMVTMSAPTLAMMELWLRLFALIVGPLCILLLIYWEIMTPSSNSCNKTNSTTGTTVSYGKMITAVLAVASSAVVFTDSLYVYEYGREFGSGLFVISSLLGVRLVREVKRCQEDLACVEKNRVAKHKVFTALVYGLIVSTVILFARSDGGHAMRLQLEKIPLSGFVSAATTSPSTESYNPLTQISDPGIDLPTIQPGFYHSSNPFIQSITRHWEESSRSYNISTGATPYLVNGDQRTGIPFLLNKVDEQEYIRVYVRNPFDDESIALDIAFAYSSTNSDSIEREGNDDNAQQSTFLVHKLDKPVYLILHGLNGGSHEEYVKDFVSRRRSEGSTVIVMIARGMMDTSMKGWNAFHGARTGDVDIAARAVRRGLEEVARVNGVERQVLSGVGYSMGAIIMSNYVARSGRNCALDSAVAVSGGLDMRQQLNFRRSMRLWQPMLTFGLRGDILLGKYARHYKHRLSKEQFLNLLRVTSISHLDVEAIVTYNKFDDLVHYYTEMSAMGDRQPPEFQLFDHRNEATCDSNNVESWGRIENVSVPFLVLQALDDPLVGWRTLGTENVQGLADSGSGHTMLLLTKAGGHVGWPLGTNPKQYSWKWMNDVGRDFTLAVVAAKHELKQRSFSAGAVIHSAVCYACYIEIGSVGNTAHSPCPRYLGDMDVVRLALGIESAAAAVDVTYSCREKNVGIDRPFLWGRSKGKMDVHCGRWEWDHGNVADC</sequence>
<keyword evidence="2" id="KW-0812">Transmembrane</keyword>
<evidence type="ECO:0000313" key="4">
    <source>
        <dbReference type="Proteomes" id="UP001530400"/>
    </source>
</evidence>
<evidence type="ECO:0000313" key="3">
    <source>
        <dbReference type="EMBL" id="KAL3802739.1"/>
    </source>
</evidence>
<keyword evidence="2" id="KW-0472">Membrane</keyword>
<feature type="transmembrane region" description="Helical" evidence="2">
    <location>
        <begin position="225"/>
        <end position="244"/>
    </location>
</feature>
<reference evidence="3 4" key="1">
    <citation type="submission" date="2024-10" db="EMBL/GenBank/DDBJ databases">
        <title>Updated reference genomes for cyclostephanoid diatoms.</title>
        <authorList>
            <person name="Roberts W.R."/>
            <person name="Alverson A.J."/>
        </authorList>
    </citation>
    <scope>NUCLEOTIDE SEQUENCE [LARGE SCALE GENOMIC DNA]</scope>
    <source>
        <strain evidence="3 4">AJA010-31</strain>
    </source>
</reference>
<dbReference type="PANTHER" id="PTHR10794:SF63">
    <property type="entry name" value="ALPHA_BETA HYDROLASE 1, ISOFORM A"/>
    <property type="match status" value="1"/>
</dbReference>
<dbReference type="InterPro" id="IPR029058">
    <property type="entry name" value="AB_hydrolase_fold"/>
</dbReference>
<evidence type="ECO:0000256" key="1">
    <source>
        <dbReference type="ARBA" id="ARBA00010884"/>
    </source>
</evidence>
<evidence type="ECO:0000256" key="2">
    <source>
        <dbReference type="SAM" id="Phobius"/>
    </source>
</evidence>
<keyword evidence="2" id="KW-1133">Transmembrane helix</keyword>
<keyword evidence="4" id="KW-1185">Reference proteome</keyword>
<accession>A0ABD3QRV4</accession>
<dbReference type="Gene3D" id="3.40.50.1820">
    <property type="entry name" value="alpha/beta hydrolase"/>
    <property type="match status" value="1"/>
</dbReference>
<dbReference type="SUPFAM" id="SSF53474">
    <property type="entry name" value="alpha/beta-Hydrolases"/>
    <property type="match status" value="1"/>
</dbReference>
<organism evidence="3 4">
    <name type="scientific">Cyclotella atomus</name>
    <dbReference type="NCBI Taxonomy" id="382360"/>
    <lineage>
        <taxon>Eukaryota</taxon>
        <taxon>Sar</taxon>
        <taxon>Stramenopiles</taxon>
        <taxon>Ochrophyta</taxon>
        <taxon>Bacillariophyta</taxon>
        <taxon>Coscinodiscophyceae</taxon>
        <taxon>Thalassiosirophycidae</taxon>
        <taxon>Stephanodiscales</taxon>
        <taxon>Stephanodiscaceae</taxon>
        <taxon>Cyclotella</taxon>
    </lineage>
</organism>
<protein>
    <submittedName>
        <fullName evidence="3">Uncharacterized protein</fullName>
    </submittedName>
</protein>
<feature type="transmembrane region" description="Helical" evidence="2">
    <location>
        <begin position="158"/>
        <end position="182"/>
    </location>
</feature>
<dbReference type="AlphaFoldDB" id="A0ABD3QRV4"/>
<comment type="similarity">
    <text evidence="1">Belongs to the AB hydrolase superfamily. AB hydrolase 4 family.</text>
</comment>
<dbReference type="Proteomes" id="UP001530400">
    <property type="component" value="Unassembled WGS sequence"/>
</dbReference>
<dbReference type="PANTHER" id="PTHR10794">
    <property type="entry name" value="ABHYDROLASE DOMAIN-CONTAINING PROTEIN"/>
    <property type="match status" value="1"/>
</dbReference>
<dbReference type="EMBL" id="JALLPJ020000086">
    <property type="protein sequence ID" value="KAL3802739.1"/>
    <property type="molecule type" value="Genomic_DNA"/>
</dbReference>